<gene>
    <name evidence="3" type="ORF">B7P33_04685</name>
</gene>
<name>A0A2A4GDC5_9FLAO</name>
<keyword evidence="1" id="KW-0732">Signal</keyword>
<dbReference type="AlphaFoldDB" id="A0A2A4GDC5"/>
<protein>
    <submittedName>
        <fullName evidence="3">Chaperonin</fullName>
    </submittedName>
</protein>
<feature type="signal peptide" evidence="1">
    <location>
        <begin position="1"/>
        <end position="18"/>
    </location>
</feature>
<keyword evidence="4" id="KW-1185">Reference proteome</keyword>
<reference evidence="3 4" key="1">
    <citation type="submission" date="2017-04" db="EMBL/GenBank/DDBJ databases">
        <title>A new member of the family Flavobacteriaceae isolated from ascidians.</title>
        <authorList>
            <person name="Chen L."/>
        </authorList>
    </citation>
    <scope>NUCLEOTIDE SEQUENCE [LARGE SCALE GENOMIC DNA]</scope>
    <source>
        <strain evidence="3 4">HQA918</strain>
    </source>
</reference>
<organism evidence="3 4">
    <name type="scientific">Sediminicola luteus</name>
    <dbReference type="NCBI Taxonomy" id="319238"/>
    <lineage>
        <taxon>Bacteria</taxon>
        <taxon>Pseudomonadati</taxon>
        <taxon>Bacteroidota</taxon>
        <taxon>Flavobacteriia</taxon>
        <taxon>Flavobacteriales</taxon>
        <taxon>Flavobacteriaceae</taxon>
        <taxon>Sediminicola</taxon>
    </lineage>
</organism>
<feature type="chain" id="PRO_5013172829" evidence="1">
    <location>
        <begin position="19"/>
        <end position="225"/>
    </location>
</feature>
<evidence type="ECO:0000256" key="1">
    <source>
        <dbReference type="SAM" id="SignalP"/>
    </source>
</evidence>
<dbReference type="EMBL" id="NBWU01000001">
    <property type="protein sequence ID" value="PCE66597.1"/>
    <property type="molecule type" value="Genomic_DNA"/>
</dbReference>
<dbReference type="Gene3D" id="2.160.20.120">
    <property type="match status" value="1"/>
</dbReference>
<dbReference type="RefSeq" id="WP_097442118.1">
    <property type="nucleotide sequence ID" value="NZ_NBWU01000001.1"/>
</dbReference>
<dbReference type="Proteomes" id="UP000219559">
    <property type="component" value="Unassembled WGS sequence"/>
</dbReference>
<feature type="domain" description="Putative auto-transporter adhesin head GIN" evidence="2">
    <location>
        <begin position="29"/>
        <end position="209"/>
    </location>
</feature>
<evidence type="ECO:0000313" key="3">
    <source>
        <dbReference type="EMBL" id="PCE66597.1"/>
    </source>
</evidence>
<evidence type="ECO:0000259" key="2">
    <source>
        <dbReference type="Pfam" id="PF10988"/>
    </source>
</evidence>
<dbReference type="OrthoDB" id="704821at2"/>
<dbReference type="Pfam" id="PF10988">
    <property type="entry name" value="DUF2807"/>
    <property type="match status" value="1"/>
</dbReference>
<accession>A0A2A4GDC5</accession>
<evidence type="ECO:0000313" key="4">
    <source>
        <dbReference type="Proteomes" id="UP000219559"/>
    </source>
</evidence>
<proteinExistence type="predicted"/>
<dbReference type="InterPro" id="IPR021255">
    <property type="entry name" value="DUF2807"/>
</dbReference>
<sequence length="225" mass="24266">MKHILLVFALVLSTQLVAQSDKITQEIGAFAELKVFDGLSITLIPSDVNKVVITGDDAKKVSVINKDGNLKIRMDIDKIFSGHRTFVDLYYKQEINVLDVNEDARIATKAPIVQKVLEIKAQEGGECEIGADLEQLIIKAVTGGEVTVSGTATNQDININTGGRFLGKELATQITTVVVNAGGLAEINSTDYVKVTVKAGGNVKVYGNPDKMDEKTLFGGKITRM</sequence>
<comment type="caution">
    <text evidence="3">The sequence shown here is derived from an EMBL/GenBank/DDBJ whole genome shotgun (WGS) entry which is preliminary data.</text>
</comment>